<dbReference type="PROSITE" id="PS50005">
    <property type="entry name" value="TPR"/>
    <property type="match status" value="1"/>
</dbReference>
<sequence length="484" mass="53078">MGFFARLFGKRGAGTDDPEQLRRQLFDAAARGDLSRLGKLCGEHRQTVAAQFPAWQKVPEHLRSDPGALQSHVQSLVAIAQVFAQQLDDPSLFQRLMGTPGDNPLMRWQDALARAQGMIEALDFAAARGLLMHLLPDVERLQGSGADELLPITLGRIGECHFELGEAEQALPYMQQALARCEQTGDEDGVAIYLGNLFEAHRWLEQREPAAACARRLAEQTSDPEAKRRRLRRAELVAAGEPRNRVLAVVDGTPHELDELPALAEHVRFVFERDRITLRRATAATEEGEAHGGEGEYAEALACFERAAAADRHDPHCRYQAAFTLLHLRRYAEAEAAYADVERLAPGWFHCRADLWLAGRLAAGELDHAVFLAAHALQDGPMPPDEKLDLAEKTLMTAPRLSLLHLHRGRQLARLGRATEAAAAFRDGLAGDGEPDVRSRLCVELAAHCDDPQERAALVREAQQPGGNLVAAATALLIARASAN</sequence>
<accession>A0ABY7H079</accession>
<evidence type="ECO:0000313" key="3">
    <source>
        <dbReference type="Proteomes" id="UP001164459"/>
    </source>
</evidence>
<dbReference type="Pfam" id="PF13181">
    <property type="entry name" value="TPR_8"/>
    <property type="match status" value="1"/>
</dbReference>
<dbReference type="EMBL" id="CP114040">
    <property type="protein sequence ID" value="WAS92515.1"/>
    <property type="molecule type" value="Genomic_DNA"/>
</dbReference>
<dbReference type="Proteomes" id="UP001164459">
    <property type="component" value="Chromosome"/>
</dbReference>
<dbReference type="InterPro" id="IPR011990">
    <property type="entry name" value="TPR-like_helical_dom_sf"/>
</dbReference>
<organism evidence="2 3">
    <name type="scientific">Nannocystis punicea</name>
    <dbReference type="NCBI Taxonomy" id="2995304"/>
    <lineage>
        <taxon>Bacteria</taxon>
        <taxon>Pseudomonadati</taxon>
        <taxon>Myxococcota</taxon>
        <taxon>Polyangia</taxon>
        <taxon>Nannocystales</taxon>
        <taxon>Nannocystaceae</taxon>
        <taxon>Nannocystis</taxon>
    </lineage>
</organism>
<proteinExistence type="predicted"/>
<evidence type="ECO:0000256" key="1">
    <source>
        <dbReference type="PROSITE-ProRule" id="PRU00339"/>
    </source>
</evidence>
<gene>
    <name evidence="2" type="ORF">O0S08_40565</name>
</gene>
<dbReference type="SUPFAM" id="SSF48452">
    <property type="entry name" value="TPR-like"/>
    <property type="match status" value="1"/>
</dbReference>
<dbReference type="SMART" id="SM00028">
    <property type="entry name" value="TPR"/>
    <property type="match status" value="4"/>
</dbReference>
<keyword evidence="3" id="KW-1185">Reference proteome</keyword>
<protein>
    <submittedName>
        <fullName evidence="2">Tetratricopeptide repeat protein</fullName>
    </submittedName>
</protein>
<feature type="repeat" description="TPR" evidence="1">
    <location>
        <begin position="281"/>
        <end position="314"/>
    </location>
</feature>
<dbReference type="InterPro" id="IPR019734">
    <property type="entry name" value="TPR_rpt"/>
</dbReference>
<dbReference type="RefSeq" id="WP_269034872.1">
    <property type="nucleotide sequence ID" value="NZ_CP114040.1"/>
</dbReference>
<evidence type="ECO:0000313" key="2">
    <source>
        <dbReference type="EMBL" id="WAS92515.1"/>
    </source>
</evidence>
<dbReference type="Gene3D" id="1.25.40.10">
    <property type="entry name" value="Tetratricopeptide repeat domain"/>
    <property type="match status" value="2"/>
</dbReference>
<reference evidence="2" key="1">
    <citation type="submission" date="2022-11" db="EMBL/GenBank/DDBJ databases">
        <title>Minimal conservation of predation-associated metabolite biosynthetic gene clusters underscores biosynthetic potential of Myxococcota including descriptions for ten novel species: Archangium lansinium sp. nov., Myxococcus landrumus sp. nov., Nannocystis bai.</title>
        <authorList>
            <person name="Ahearne A."/>
            <person name="Stevens C."/>
            <person name="Dowd S."/>
        </authorList>
    </citation>
    <scope>NUCLEOTIDE SEQUENCE</scope>
    <source>
        <strain evidence="2">Fl3</strain>
    </source>
</reference>
<dbReference type="Pfam" id="PF14559">
    <property type="entry name" value="TPR_19"/>
    <property type="match status" value="1"/>
</dbReference>
<name>A0ABY7H079_9BACT</name>
<keyword evidence="1" id="KW-0802">TPR repeat</keyword>